<dbReference type="PANTHER" id="PTHR22916">
    <property type="entry name" value="GLYCOSYLTRANSFERASE"/>
    <property type="match status" value="1"/>
</dbReference>
<accession>A0A6C0DJ82</accession>
<dbReference type="Pfam" id="PF00535">
    <property type="entry name" value="Glycos_transf_2"/>
    <property type="match status" value="1"/>
</dbReference>
<name>A0A6C0DJ82_9ZZZZ</name>
<dbReference type="SUPFAM" id="SSF53448">
    <property type="entry name" value="Nucleotide-diphospho-sugar transferases"/>
    <property type="match status" value="1"/>
</dbReference>
<dbReference type="InterPro" id="IPR029044">
    <property type="entry name" value="Nucleotide-diphossugar_trans"/>
</dbReference>
<proteinExistence type="predicted"/>
<dbReference type="CDD" id="cd00761">
    <property type="entry name" value="Glyco_tranf_GTA_type"/>
    <property type="match status" value="1"/>
</dbReference>
<dbReference type="EMBL" id="MN739620">
    <property type="protein sequence ID" value="QHT16334.1"/>
    <property type="molecule type" value="Genomic_DNA"/>
</dbReference>
<dbReference type="Gene3D" id="3.90.550.10">
    <property type="entry name" value="Spore Coat Polysaccharide Biosynthesis Protein SpsA, Chain A"/>
    <property type="match status" value="1"/>
</dbReference>
<sequence>MNNKLTFIIPSIGRNTLQNTIQSLENQTNANWCAIIIFDGCTPNFKTTNPKIKIIQIEKLGQGVNSAGLVRNEGIKLAETEWIAFVDDDDTLAINYVETFYEELQFFHDMYGGVVCDVSGCDYEVVDGSGSLVCDMSGVIDASGCHYARIDGSGSLVCDMSGVIDASGCIENKATKNDYEPDVIIFRMKTYYGDICPDLSTDNFYNGKVGISFAMKKTIFNNNIIFVPSCTEDYFILDKIRENNYKIMISPYLRYFVRNIPKEEIDAFTKNKIIGNRVLLNI</sequence>
<feature type="domain" description="Glycosyltransferase 2-like" evidence="1">
    <location>
        <begin position="7"/>
        <end position="121"/>
    </location>
</feature>
<dbReference type="AlphaFoldDB" id="A0A6C0DJ82"/>
<dbReference type="InterPro" id="IPR001173">
    <property type="entry name" value="Glyco_trans_2-like"/>
</dbReference>
<evidence type="ECO:0000259" key="1">
    <source>
        <dbReference type="Pfam" id="PF00535"/>
    </source>
</evidence>
<protein>
    <recommendedName>
        <fullName evidence="1">Glycosyltransferase 2-like domain-containing protein</fullName>
    </recommendedName>
</protein>
<reference evidence="2" key="1">
    <citation type="journal article" date="2020" name="Nature">
        <title>Giant virus diversity and host interactions through global metagenomics.</title>
        <authorList>
            <person name="Schulz F."/>
            <person name="Roux S."/>
            <person name="Paez-Espino D."/>
            <person name="Jungbluth S."/>
            <person name="Walsh D.A."/>
            <person name="Denef V.J."/>
            <person name="McMahon K.D."/>
            <person name="Konstantinidis K.T."/>
            <person name="Eloe-Fadrosh E.A."/>
            <person name="Kyrpides N.C."/>
            <person name="Woyke T."/>
        </authorList>
    </citation>
    <scope>NUCLEOTIDE SEQUENCE</scope>
    <source>
        <strain evidence="2">GVMAG-M-3300023174-182</strain>
    </source>
</reference>
<organism evidence="2">
    <name type="scientific">viral metagenome</name>
    <dbReference type="NCBI Taxonomy" id="1070528"/>
    <lineage>
        <taxon>unclassified sequences</taxon>
        <taxon>metagenomes</taxon>
        <taxon>organismal metagenomes</taxon>
    </lineage>
</organism>
<evidence type="ECO:0000313" key="2">
    <source>
        <dbReference type="EMBL" id="QHT16334.1"/>
    </source>
</evidence>